<evidence type="ECO:0000313" key="1">
    <source>
        <dbReference type="EMBL" id="MBX73974.1"/>
    </source>
</evidence>
<reference evidence="1" key="1">
    <citation type="submission" date="2018-02" db="EMBL/GenBank/DDBJ databases">
        <title>Rhizophora mucronata_Transcriptome.</title>
        <authorList>
            <person name="Meera S.P."/>
            <person name="Sreeshan A."/>
            <person name="Augustine A."/>
        </authorList>
    </citation>
    <scope>NUCLEOTIDE SEQUENCE</scope>
    <source>
        <tissue evidence="1">Leaf</tissue>
    </source>
</reference>
<proteinExistence type="predicted"/>
<organism evidence="1">
    <name type="scientific">Rhizophora mucronata</name>
    <name type="common">Asiatic mangrove</name>
    <dbReference type="NCBI Taxonomy" id="61149"/>
    <lineage>
        <taxon>Eukaryota</taxon>
        <taxon>Viridiplantae</taxon>
        <taxon>Streptophyta</taxon>
        <taxon>Embryophyta</taxon>
        <taxon>Tracheophyta</taxon>
        <taxon>Spermatophyta</taxon>
        <taxon>Magnoliopsida</taxon>
        <taxon>eudicotyledons</taxon>
        <taxon>Gunneridae</taxon>
        <taxon>Pentapetalae</taxon>
        <taxon>rosids</taxon>
        <taxon>fabids</taxon>
        <taxon>Malpighiales</taxon>
        <taxon>Rhizophoraceae</taxon>
        <taxon>Rhizophora</taxon>
    </lineage>
</organism>
<dbReference type="EMBL" id="GGEC01093490">
    <property type="protein sequence ID" value="MBX73974.1"/>
    <property type="molecule type" value="Transcribed_RNA"/>
</dbReference>
<protein>
    <submittedName>
        <fullName evidence="1">Uncharacterized protein</fullName>
    </submittedName>
</protein>
<accession>A0A2P2R4C3</accession>
<dbReference type="AlphaFoldDB" id="A0A2P2R4C3"/>
<name>A0A2P2R4C3_RHIMU</name>
<sequence length="18" mass="1944">MEVKKTGQSEAEKAHSAL</sequence>